<dbReference type="Proteomes" id="UP000001861">
    <property type="component" value="Unassembled WGS sequence"/>
</dbReference>
<organism evidence="1 2">
    <name type="scientific">Coprinopsis cinerea (strain Okayama-7 / 130 / ATCC MYA-4618 / FGSC 9003)</name>
    <name type="common">Inky cap fungus</name>
    <name type="synonym">Hormographiella aspergillata</name>
    <dbReference type="NCBI Taxonomy" id="240176"/>
    <lineage>
        <taxon>Eukaryota</taxon>
        <taxon>Fungi</taxon>
        <taxon>Dikarya</taxon>
        <taxon>Basidiomycota</taxon>
        <taxon>Agaricomycotina</taxon>
        <taxon>Agaricomycetes</taxon>
        <taxon>Agaricomycetidae</taxon>
        <taxon>Agaricales</taxon>
        <taxon>Agaricineae</taxon>
        <taxon>Psathyrellaceae</taxon>
        <taxon>Coprinopsis</taxon>
    </lineage>
</organism>
<keyword evidence="2" id="KW-1185">Reference proteome</keyword>
<dbReference type="RefSeq" id="XP_002910070.1">
    <property type="nucleotide sequence ID" value="XM_002910024.1"/>
</dbReference>
<evidence type="ECO:0000313" key="2">
    <source>
        <dbReference type="Proteomes" id="UP000001861"/>
    </source>
</evidence>
<dbReference type="KEGG" id="cci:CC1G_15790"/>
<evidence type="ECO:0000313" key="1">
    <source>
        <dbReference type="EMBL" id="EFI26576.1"/>
    </source>
</evidence>
<name>D6RQZ3_COPC7</name>
<sequence length="59" mass="6841">MAPYSIVTKADSVQLSTDTSLHLLHRDILDHLDPSPHPVFPRRIQTPQQRTLTHWLEVM</sequence>
<comment type="caution">
    <text evidence="1">The sequence shown here is derived from an EMBL/GenBank/DDBJ whole genome shotgun (WGS) entry which is preliminary data.</text>
</comment>
<reference evidence="1 2" key="1">
    <citation type="journal article" date="2010" name="Proc. Natl. Acad. Sci. U.S.A.">
        <title>Insights into evolution of multicellular fungi from the assembled chromosomes of the mushroom Coprinopsis cinerea (Coprinus cinereus).</title>
        <authorList>
            <person name="Stajich J.E."/>
            <person name="Wilke S.K."/>
            <person name="Ahren D."/>
            <person name="Au C.H."/>
            <person name="Birren B.W."/>
            <person name="Borodovsky M."/>
            <person name="Burns C."/>
            <person name="Canback B."/>
            <person name="Casselton L.A."/>
            <person name="Cheng C.K."/>
            <person name="Deng J."/>
            <person name="Dietrich F.S."/>
            <person name="Fargo D.C."/>
            <person name="Farman M.L."/>
            <person name="Gathman A.C."/>
            <person name="Goldberg J."/>
            <person name="Guigo R."/>
            <person name="Hoegger P.J."/>
            <person name="Hooker J.B."/>
            <person name="Huggins A."/>
            <person name="James T.Y."/>
            <person name="Kamada T."/>
            <person name="Kilaru S."/>
            <person name="Kodira C."/>
            <person name="Kues U."/>
            <person name="Kupfer D."/>
            <person name="Kwan H.S."/>
            <person name="Lomsadze A."/>
            <person name="Li W."/>
            <person name="Lilly W.W."/>
            <person name="Ma L.J."/>
            <person name="Mackey A.J."/>
            <person name="Manning G."/>
            <person name="Martin F."/>
            <person name="Muraguchi H."/>
            <person name="Natvig D.O."/>
            <person name="Palmerini H."/>
            <person name="Ramesh M.A."/>
            <person name="Rehmeyer C.J."/>
            <person name="Roe B.A."/>
            <person name="Shenoy N."/>
            <person name="Stanke M."/>
            <person name="Ter-Hovhannisyan V."/>
            <person name="Tunlid A."/>
            <person name="Velagapudi R."/>
            <person name="Vision T.J."/>
            <person name="Zeng Q."/>
            <person name="Zolan M.E."/>
            <person name="Pukkila P.J."/>
        </authorList>
    </citation>
    <scope>NUCLEOTIDE SEQUENCE [LARGE SCALE GENOMIC DNA]</scope>
    <source>
        <strain evidence="2">Okayama-7 / 130 / ATCC MYA-4618 / FGSC 9003</strain>
    </source>
</reference>
<dbReference type="HOGENOM" id="CLU_2960657_0_0_1"/>
<gene>
    <name evidence="1" type="ORF">CC1G_15790</name>
</gene>
<accession>D6RQZ3</accession>
<dbReference type="GeneID" id="9380163"/>
<protein>
    <submittedName>
        <fullName evidence="1">Uncharacterized protein</fullName>
    </submittedName>
</protein>
<dbReference type="AlphaFoldDB" id="D6RQZ3"/>
<proteinExistence type="predicted"/>
<dbReference type="VEuPathDB" id="FungiDB:CC1G_15790"/>
<dbReference type="EMBL" id="AACS02000013">
    <property type="protein sequence ID" value="EFI26576.1"/>
    <property type="molecule type" value="Genomic_DNA"/>
</dbReference>
<dbReference type="InParanoid" id="D6RQZ3"/>